<dbReference type="FunFam" id="2.10.25.10:FF:000434">
    <property type="entry name" value="Predicted protein"/>
    <property type="match status" value="1"/>
</dbReference>
<name>A0A9N9S2B6_9DIPT</name>
<feature type="disulfide bond" evidence="12">
    <location>
        <begin position="183"/>
        <end position="192"/>
    </location>
</feature>
<evidence type="ECO:0000259" key="16">
    <source>
        <dbReference type="PROSITE" id="PS50026"/>
    </source>
</evidence>
<dbReference type="Pfam" id="PF01414">
    <property type="entry name" value="DSL"/>
    <property type="match status" value="1"/>
</dbReference>
<dbReference type="InterPro" id="IPR001774">
    <property type="entry name" value="DSL"/>
</dbReference>
<dbReference type="GO" id="GO:0008587">
    <property type="term" value="P:imaginal disc-derived wing margin morphogenesis"/>
    <property type="evidence" value="ECO:0007669"/>
    <property type="project" value="UniProtKB-ARBA"/>
</dbReference>
<dbReference type="FunFam" id="2.10.25.10:FF:000472">
    <property type="entry name" value="Uncharacterized protein, isoform A"/>
    <property type="match status" value="1"/>
</dbReference>
<evidence type="ECO:0000256" key="7">
    <source>
        <dbReference type="ARBA" id="ARBA00022989"/>
    </source>
</evidence>
<comment type="subcellular location">
    <subcellularLocation>
        <location evidence="1 13">Membrane</location>
        <topology evidence="1 13">Single-pass type I membrane protein</topology>
    </subcellularLocation>
</comment>
<evidence type="ECO:0000313" key="18">
    <source>
        <dbReference type="EMBL" id="CAG9807858.1"/>
    </source>
</evidence>
<evidence type="ECO:0000256" key="12">
    <source>
        <dbReference type="PROSITE-ProRule" id="PRU00377"/>
    </source>
</evidence>
<dbReference type="GO" id="GO:0005886">
    <property type="term" value="C:plasma membrane"/>
    <property type="evidence" value="ECO:0007669"/>
    <property type="project" value="UniProtKB-ARBA"/>
</dbReference>
<dbReference type="InterPro" id="IPR056986">
    <property type="entry name" value="JAG1_1/2_dom"/>
</dbReference>
<feature type="transmembrane region" description="Helical" evidence="15">
    <location>
        <begin position="12"/>
        <end position="33"/>
    </location>
</feature>
<evidence type="ECO:0000256" key="14">
    <source>
        <dbReference type="SAM" id="MobiDB-lite"/>
    </source>
</evidence>
<dbReference type="GO" id="GO:0042063">
    <property type="term" value="P:gliogenesis"/>
    <property type="evidence" value="ECO:0007669"/>
    <property type="project" value="UniProtKB-ARBA"/>
</dbReference>
<feature type="disulfide bond" evidence="12">
    <location>
        <begin position="216"/>
        <end position="225"/>
    </location>
</feature>
<dbReference type="PROSITE" id="PS00022">
    <property type="entry name" value="EGF_1"/>
    <property type="match status" value="6"/>
</dbReference>
<feature type="transmembrane region" description="Helical" evidence="15">
    <location>
        <begin position="827"/>
        <end position="852"/>
    </location>
</feature>
<dbReference type="PANTHER" id="PTHR24044">
    <property type="entry name" value="NOTCH LIGAND FAMILY MEMBER"/>
    <property type="match status" value="1"/>
</dbReference>
<dbReference type="SMART" id="SM00051">
    <property type="entry name" value="DSL"/>
    <property type="match status" value="1"/>
</dbReference>
<evidence type="ECO:0000256" key="13">
    <source>
        <dbReference type="RuleBase" id="RU280815"/>
    </source>
</evidence>
<evidence type="ECO:0000256" key="10">
    <source>
        <dbReference type="ARBA" id="ARBA00023180"/>
    </source>
</evidence>
<dbReference type="AlphaFoldDB" id="A0A9N9S2B6"/>
<dbReference type="InterPro" id="IPR000152">
    <property type="entry name" value="EGF-type_Asp/Asn_hydroxyl_site"/>
</dbReference>
<feature type="domain" description="EGF-like" evidence="16">
    <location>
        <begin position="502"/>
        <end position="538"/>
    </location>
</feature>
<dbReference type="GO" id="GO:0045179">
    <property type="term" value="C:apical cortex"/>
    <property type="evidence" value="ECO:0007669"/>
    <property type="project" value="UniProtKB-ARBA"/>
</dbReference>
<dbReference type="SUPFAM" id="SSF57196">
    <property type="entry name" value="EGF/Laminin"/>
    <property type="match status" value="5"/>
</dbReference>
<dbReference type="InterPro" id="IPR013032">
    <property type="entry name" value="EGF-like_CS"/>
</dbReference>
<dbReference type="Pfam" id="PF21700">
    <property type="entry name" value="EGF_DL_JAG"/>
    <property type="match status" value="1"/>
</dbReference>
<comment type="caution">
    <text evidence="11">Lacks conserved residue(s) required for the propagation of feature annotation.</text>
</comment>
<dbReference type="Proteomes" id="UP001153620">
    <property type="component" value="Chromosome 3"/>
</dbReference>
<proteinExistence type="predicted"/>
<dbReference type="EMBL" id="OU895879">
    <property type="protein sequence ID" value="CAG9807858.1"/>
    <property type="molecule type" value="Genomic_DNA"/>
</dbReference>
<dbReference type="InterPro" id="IPR026219">
    <property type="entry name" value="Jagged/Serrate"/>
</dbReference>
<feature type="disulfide bond" evidence="11">
    <location>
        <begin position="477"/>
        <end position="486"/>
    </location>
</feature>
<dbReference type="InterPro" id="IPR018097">
    <property type="entry name" value="EGF_Ca-bd_CS"/>
</dbReference>
<dbReference type="GO" id="GO:0009986">
    <property type="term" value="C:cell surface"/>
    <property type="evidence" value="ECO:0007669"/>
    <property type="project" value="UniProtKB-ARBA"/>
</dbReference>
<dbReference type="PROSITE" id="PS51051">
    <property type="entry name" value="DSL"/>
    <property type="match status" value="1"/>
</dbReference>
<dbReference type="PROSITE" id="PS00010">
    <property type="entry name" value="ASX_HYDROXYL"/>
    <property type="match status" value="3"/>
</dbReference>
<dbReference type="SMART" id="SM00181">
    <property type="entry name" value="EGF"/>
    <property type="match status" value="9"/>
</dbReference>
<dbReference type="PROSITE" id="PS01187">
    <property type="entry name" value="EGF_CA"/>
    <property type="match status" value="2"/>
</dbReference>
<dbReference type="Gene3D" id="2.10.25.140">
    <property type="match status" value="1"/>
</dbReference>
<dbReference type="GO" id="GO:0016330">
    <property type="term" value="P:second mitotic wave involved in compound eye morphogenesis"/>
    <property type="evidence" value="ECO:0007669"/>
    <property type="project" value="UniProtKB-ARBA"/>
</dbReference>
<dbReference type="Pfam" id="PF07657">
    <property type="entry name" value="MNNL"/>
    <property type="match status" value="1"/>
</dbReference>
<dbReference type="GO" id="GO:0046331">
    <property type="term" value="P:lateral inhibition"/>
    <property type="evidence" value="ECO:0007669"/>
    <property type="project" value="UniProtKB-ARBA"/>
</dbReference>
<dbReference type="GO" id="GO:0005509">
    <property type="term" value="F:calcium ion binding"/>
    <property type="evidence" value="ECO:0007669"/>
    <property type="project" value="InterPro"/>
</dbReference>
<dbReference type="PANTHER" id="PTHR24044:SF421">
    <property type="entry name" value="PROTEIN JAGGED-2"/>
    <property type="match status" value="1"/>
</dbReference>
<dbReference type="Pfam" id="PF23575">
    <property type="entry name" value="JAG1"/>
    <property type="match status" value="1"/>
</dbReference>
<dbReference type="GO" id="GO:0030718">
    <property type="term" value="P:germ-line stem cell population maintenance"/>
    <property type="evidence" value="ECO:0007669"/>
    <property type="project" value="UniProtKB-ARBA"/>
</dbReference>
<feature type="domain" description="EGF-like" evidence="16">
    <location>
        <begin position="451"/>
        <end position="487"/>
    </location>
</feature>
<dbReference type="InterPro" id="IPR001881">
    <property type="entry name" value="EGF-like_Ca-bd_dom"/>
</dbReference>
<dbReference type="FunFam" id="2.10.25.10:FF:000006">
    <property type="entry name" value="Versican core protein-like isoform 1"/>
    <property type="match status" value="1"/>
</dbReference>
<keyword evidence="7 13" id="KW-1133">Transmembrane helix</keyword>
<dbReference type="GO" id="GO:0005112">
    <property type="term" value="F:Notch binding"/>
    <property type="evidence" value="ECO:0007669"/>
    <property type="project" value="InterPro"/>
</dbReference>
<keyword evidence="6 13" id="KW-0677">Repeat</keyword>
<dbReference type="Pfam" id="PF00008">
    <property type="entry name" value="EGF"/>
    <property type="match status" value="4"/>
</dbReference>
<reference evidence="18" key="1">
    <citation type="submission" date="2022-01" db="EMBL/GenBank/DDBJ databases">
        <authorList>
            <person name="King R."/>
        </authorList>
    </citation>
    <scope>NUCLEOTIDE SEQUENCE</scope>
</reference>
<reference evidence="18" key="2">
    <citation type="submission" date="2022-10" db="EMBL/GenBank/DDBJ databases">
        <authorList>
            <consortium name="ENA_rothamsted_submissions"/>
            <consortium name="culmorum"/>
            <person name="King R."/>
        </authorList>
    </citation>
    <scope>NUCLEOTIDE SEQUENCE</scope>
</reference>
<dbReference type="GO" id="GO:0048100">
    <property type="term" value="P:wing disc anterior/posterior pattern formation"/>
    <property type="evidence" value="ECO:0007669"/>
    <property type="project" value="UniProtKB-ARBA"/>
</dbReference>
<dbReference type="PRINTS" id="PR00010">
    <property type="entry name" value="EGFBLOOD"/>
</dbReference>
<evidence type="ECO:0000256" key="9">
    <source>
        <dbReference type="ARBA" id="ARBA00023157"/>
    </source>
</evidence>
<feature type="domain" description="DSL" evidence="17">
    <location>
        <begin position="181"/>
        <end position="225"/>
    </location>
</feature>
<protein>
    <recommendedName>
        <fullName evidence="13">Delta-like protein</fullName>
    </recommendedName>
</protein>
<dbReference type="PROSITE" id="PS01186">
    <property type="entry name" value="EGF_2"/>
    <property type="match status" value="3"/>
</dbReference>
<dbReference type="GO" id="GO:0048018">
    <property type="term" value="F:receptor ligand activity"/>
    <property type="evidence" value="ECO:0007669"/>
    <property type="project" value="UniProtKB-ARBA"/>
</dbReference>
<organism evidence="18 19">
    <name type="scientific">Chironomus riparius</name>
    <dbReference type="NCBI Taxonomy" id="315576"/>
    <lineage>
        <taxon>Eukaryota</taxon>
        <taxon>Metazoa</taxon>
        <taxon>Ecdysozoa</taxon>
        <taxon>Arthropoda</taxon>
        <taxon>Hexapoda</taxon>
        <taxon>Insecta</taxon>
        <taxon>Pterygota</taxon>
        <taxon>Neoptera</taxon>
        <taxon>Endopterygota</taxon>
        <taxon>Diptera</taxon>
        <taxon>Nematocera</taxon>
        <taxon>Chironomoidea</taxon>
        <taxon>Chironomidae</taxon>
        <taxon>Chironominae</taxon>
        <taxon>Chironomus</taxon>
    </lineage>
</organism>
<dbReference type="GO" id="GO:0007219">
    <property type="term" value="P:Notch signaling pathway"/>
    <property type="evidence" value="ECO:0007669"/>
    <property type="project" value="InterPro"/>
</dbReference>
<dbReference type="Gene3D" id="2.10.25.10">
    <property type="entry name" value="Laminin"/>
    <property type="match status" value="7"/>
</dbReference>
<gene>
    <name evidence="18" type="ORF">CHIRRI_LOCUS10704</name>
</gene>
<evidence type="ECO:0000256" key="3">
    <source>
        <dbReference type="ARBA" id="ARBA00022536"/>
    </source>
</evidence>
<evidence type="ECO:0000256" key="6">
    <source>
        <dbReference type="ARBA" id="ARBA00022737"/>
    </source>
</evidence>
<dbReference type="PROSITE" id="PS50026">
    <property type="entry name" value="EGF_3"/>
    <property type="match status" value="5"/>
</dbReference>
<feature type="region of interest" description="Disordered" evidence="14">
    <location>
        <begin position="997"/>
        <end position="1024"/>
    </location>
</feature>
<dbReference type="FunFam" id="2.10.25.10:FF:000294">
    <property type="entry name" value="Delta-like protein"/>
    <property type="match status" value="1"/>
</dbReference>
<keyword evidence="2 13" id="KW-0217">Developmental protein</keyword>
<evidence type="ECO:0000256" key="1">
    <source>
        <dbReference type="ARBA" id="ARBA00004479"/>
    </source>
</evidence>
<evidence type="ECO:0000259" key="17">
    <source>
        <dbReference type="PROSITE" id="PS51051"/>
    </source>
</evidence>
<feature type="disulfide bond" evidence="11">
    <location>
        <begin position="439"/>
        <end position="448"/>
    </location>
</feature>
<keyword evidence="9 11" id="KW-1015">Disulfide bond</keyword>
<keyword evidence="10" id="KW-0325">Glycoprotein</keyword>
<evidence type="ECO:0000256" key="11">
    <source>
        <dbReference type="PROSITE-ProRule" id="PRU00076"/>
    </source>
</evidence>
<keyword evidence="8 13" id="KW-0472">Membrane</keyword>
<feature type="domain" description="EGF-like" evidence="16">
    <location>
        <begin position="540"/>
        <end position="576"/>
    </location>
</feature>
<evidence type="ECO:0000256" key="4">
    <source>
        <dbReference type="ARBA" id="ARBA00022692"/>
    </source>
</evidence>
<dbReference type="GO" id="GO:0043208">
    <property type="term" value="F:glycosphingolipid binding"/>
    <property type="evidence" value="ECO:0007669"/>
    <property type="project" value="UniProtKB-ARBA"/>
</dbReference>
<dbReference type="PRINTS" id="PR02059">
    <property type="entry name" value="JAGGEDFAMILY"/>
</dbReference>
<keyword evidence="5 13" id="KW-0732">Signal</keyword>
<dbReference type="Gene3D" id="2.60.40.3510">
    <property type="match status" value="1"/>
</dbReference>
<keyword evidence="4 13" id="KW-0812">Transmembrane</keyword>
<dbReference type="InterPro" id="IPR011651">
    <property type="entry name" value="Notch_ligand_N"/>
</dbReference>
<evidence type="ECO:0000256" key="8">
    <source>
        <dbReference type="ARBA" id="ARBA00023136"/>
    </source>
</evidence>
<dbReference type="InterPro" id="IPR000742">
    <property type="entry name" value="EGF"/>
</dbReference>
<feature type="disulfide bond" evidence="12">
    <location>
        <begin position="196"/>
        <end position="208"/>
    </location>
</feature>
<dbReference type="FunFam" id="2.10.25.140:FF:000001">
    <property type="entry name" value="Delta-like protein"/>
    <property type="match status" value="1"/>
</dbReference>
<dbReference type="FunFam" id="2.10.25.10:FF:000117">
    <property type="entry name" value="Delta-like protein"/>
    <property type="match status" value="1"/>
</dbReference>
<evidence type="ECO:0000256" key="2">
    <source>
        <dbReference type="ARBA" id="ARBA00022473"/>
    </source>
</evidence>
<dbReference type="CDD" id="cd00054">
    <property type="entry name" value="EGF_CA"/>
    <property type="match status" value="5"/>
</dbReference>
<dbReference type="InterPro" id="IPR050906">
    <property type="entry name" value="Notch_signaling"/>
</dbReference>
<dbReference type="GO" id="GO:0035214">
    <property type="term" value="P:eye-antennal disc development"/>
    <property type="evidence" value="ECO:0007669"/>
    <property type="project" value="UniProtKB-ARBA"/>
</dbReference>
<feature type="disulfide bond" evidence="11">
    <location>
        <begin position="318"/>
        <end position="327"/>
    </location>
</feature>
<accession>A0A9N9S2B6</accession>
<keyword evidence="19" id="KW-1185">Reference proteome</keyword>
<evidence type="ECO:0000256" key="5">
    <source>
        <dbReference type="ARBA" id="ARBA00022729"/>
    </source>
</evidence>
<dbReference type="Pfam" id="PF12661">
    <property type="entry name" value="hEGF"/>
    <property type="match status" value="1"/>
</dbReference>
<comment type="function">
    <text evidence="13">Putative Notch ligand involved in the mediation of Notch signaling.</text>
</comment>
<feature type="disulfide bond" evidence="11">
    <location>
        <begin position="528"/>
        <end position="537"/>
    </location>
</feature>
<dbReference type="GO" id="GO:0036011">
    <property type="term" value="P:imaginal disc-derived leg segmentation"/>
    <property type="evidence" value="ECO:0007669"/>
    <property type="project" value="UniProtKB-ARBA"/>
</dbReference>
<dbReference type="SMART" id="SM00179">
    <property type="entry name" value="EGF_CA"/>
    <property type="match status" value="5"/>
</dbReference>
<feature type="disulfide bond" evidence="11">
    <location>
        <begin position="566"/>
        <end position="575"/>
    </location>
</feature>
<dbReference type="FunFam" id="2.10.25.10:FF:000018">
    <property type="entry name" value="Delta-like 1"/>
    <property type="match status" value="1"/>
</dbReference>
<feature type="domain" description="EGF-like" evidence="16">
    <location>
        <begin position="290"/>
        <end position="328"/>
    </location>
</feature>
<evidence type="ECO:0000313" key="19">
    <source>
        <dbReference type="Proteomes" id="UP001153620"/>
    </source>
</evidence>
<feature type="domain" description="EGF-like" evidence="16">
    <location>
        <begin position="413"/>
        <end position="449"/>
    </location>
</feature>
<keyword evidence="3 11" id="KW-0245">EGF-like domain</keyword>
<sequence length="1024" mass="113364">MRMENLHSWIRIGIFIFIVICDFVPNINGAGSFELKILEISNANNHLIDGFCCGTNDNEKSKTANCPECATAFRLCLKEFPSGTESVGCPFGENTTSVFGGSNFELHGQKFATISVPFSFRWTQSFSLILQALDMYRNSSSPGIIEEVAYSGTISPPSDWIILDNSNQLSKNARIKYKIRVICDKNYYNSTCTVLCKPRNDQFGHYTCNSKGQKVCLEGWSGETCDKPLCLEGCVHGMCKSPGVCECRNGYKGSRCDECMTYPGCKNGFCTRPWECICITNWGGILCDNDLNYCGTHTPCMYGGTCHHLGGEKFNCSCPEGLSGMRCDIIEDPCATTPCQNSATCIVKDPSALNITKKPSARYYRGGSSMGAPVSVRTIDTKNTLAIGTQTNNETNYVCKCASGFTGTQCEQNIDECESSPCKHGATCVDLINDYQCNCAPGYSGPNCEIDIDECANSPCQNGGECIDKINEFYCKCEAGYNGTLCEIDIYECRSKNCDNKTPDLCSSSPCKNNGTCESGETWFLCSCAHGFDGLTCQININECASQPCAEGSTCIDGIGNFKCICPPSKRGKRCEILLSNAPLKQHRSFTENNVVDESNLCNSCIIGEHNETQCSNLWCGLPNCLSNDRGVKKKREIGNLIVHECNYNEVCVPALKETCLLPPCVRRGDCRILEQSLRTAPPKYPTSNKCWPNQAILSENCSRINIILDMLKISKGLSTESYCHNLRTLIGGRMLEQKIFSHSAIILICDIKSGTNDTIEVTVSSDDESTTILQNVVAMLGELLSRPKFYLKDSHIIDYPEIEALNAIVEIKVETAIINENINNDVYLLIVFVGILLLIISSITYTVCLWYSNHPICSRQSEIDLSVTTDTTRCHDEEKSNNLQNEENFRRYANPLKNSTCSLRSSNVELNPIHDLAGPSGLNRSQLSIFKSPKDFSNDFETTKAIPFSSQSLYLKTQNFDVDKNTIESQQTNKDFDKRLNKVDFKCFSPSTATSQAHQHNYNSSNNTHQTINNSNDTLTLHI</sequence>
<evidence type="ECO:0000256" key="15">
    <source>
        <dbReference type="SAM" id="Phobius"/>
    </source>
</evidence>
<dbReference type="OrthoDB" id="283575at2759"/>